<dbReference type="AlphaFoldDB" id="A0A937LKA3"/>
<name>A0A937LKA3_9GAMM</name>
<proteinExistence type="predicted"/>
<evidence type="ECO:0000313" key="2">
    <source>
        <dbReference type="EMBL" id="MBL6819863.1"/>
    </source>
</evidence>
<dbReference type="Proteomes" id="UP000704935">
    <property type="component" value="Unassembled WGS sequence"/>
</dbReference>
<feature type="compositionally biased region" description="Basic and acidic residues" evidence="1">
    <location>
        <begin position="1"/>
        <end position="14"/>
    </location>
</feature>
<organism evidence="2 3">
    <name type="scientific">SAR86 cluster bacterium</name>
    <dbReference type="NCBI Taxonomy" id="2030880"/>
    <lineage>
        <taxon>Bacteria</taxon>
        <taxon>Pseudomonadati</taxon>
        <taxon>Pseudomonadota</taxon>
        <taxon>Gammaproteobacteria</taxon>
        <taxon>SAR86 cluster</taxon>
    </lineage>
</organism>
<evidence type="ECO:0000313" key="3">
    <source>
        <dbReference type="Proteomes" id="UP000704935"/>
    </source>
</evidence>
<evidence type="ECO:0000256" key="1">
    <source>
        <dbReference type="SAM" id="MobiDB-lite"/>
    </source>
</evidence>
<dbReference type="EMBL" id="JADHQA010000003">
    <property type="protein sequence ID" value="MBL6819863.1"/>
    <property type="molecule type" value="Genomic_DNA"/>
</dbReference>
<feature type="region of interest" description="Disordered" evidence="1">
    <location>
        <begin position="1"/>
        <end position="28"/>
    </location>
</feature>
<gene>
    <name evidence="2" type="ORF">ISQ61_01295</name>
</gene>
<comment type="caution">
    <text evidence="2">The sequence shown here is derived from an EMBL/GenBank/DDBJ whole genome shotgun (WGS) entry which is preliminary data.</text>
</comment>
<accession>A0A937LKA3</accession>
<protein>
    <submittedName>
        <fullName evidence="2">Uncharacterized protein</fullName>
    </submittedName>
</protein>
<reference evidence="2" key="1">
    <citation type="submission" date="2020-10" db="EMBL/GenBank/DDBJ databases">
        <title>Microbiome of the Black Sea water column analyzed by genome centric metagenomics.</title>
        <authorList>
            <person name="Cabello-Yeves P.J."/>
            <person name="Callieri C."/>
            <person name="Picazo A."/>
            <person name="Mehrshad M."/>
            <person name="Haro-Moreno J.M."/>
            <person name="Roda-Garcia J."/>
            <person name="Dzembekova N."/>
            <person name="Slabakova V."/>
            <person name="Slabakova N."/>
            <person name="Moncheva S."/>
            <person name="Rodriguez-Valera F."/>
        </authorList>
    </citation>
    <scope>NUCLEOTIDE SEQUENCE</scope>
    <source>
        <strain evidence="2">BS307-5m-G47</strain>
    </source>
</reference>
<sequence length="48" mass="6104">MNKSERIQKSERARERRHTTKKIVEERTQNLYEKLKRERIKKKKRDIH</sequence>